<organism evidence="1 2">
    <name type="scientific">Rhodococcus artemisiae</name>
    <dbReference type="NCBI Taxonomy" id="714159"/>
    <lineage>
        <taxon>Bacteria</taxon>
        <taxon>Bacillati</taxon>
        <taxon>Actinomycetota</taxon>
        <taxon>Actinomycetes</taxon>
        <taxon>Mycobacteriales</taxon>
        <taxon>Nocardiaceae</taxon>
        <taxon>Rhodococcus</taxon>
    </lineage>
</organism>
<keyword evidence="2" id="KW-1185">Reference proteome</keyword>
<dbReference type="Proteomes" id="UP001336020">
    <property type="component" value="Unassembled WGS sequence"/>
</dbReference>
<accession>A0ABU7LAE6</accession>
<reference evidence="1 2" key="1">
    <citation type="submission" date="2023-07" db="EMBL/GenBank/DDBJ databases">
        <authorList>
            <person name="Girao M."/>
            <person name="Carvalho M.F."/>
        </authorList>
    </citation>
    <scope>NUCLEOTIDE SEQUENCE [LARGE SCALE GENOMIC DNA]</scope>
    <source>
        <strain evidence="1 2">YIM65754</strain>
    </source>
</reference>
<evidence type="ECO:0000313" key="1">
    <source>
        <dbReference type="EMBL" id="MEE2058516.1"/>
    </source>
</evidence>
<dbReference type="EMBL" id="JAUTXY010000005">
    <property type="protein sequence ID" value="MEE2058516.1"/>
    <property type="molecule type" value="Genomic_DNA"/>
</dbReference>
<name>A0ABU7LAE6_9NOCA</name>
<proteinExistence type="predicted"/>
<protein>
    <submittedName>
        <fullName evidence="1">Uncharacterized protein</fullName>
    </submittedName>
</protein>
<gene>
    <name evidence="1" type="ORF">Q7514_13390</name>
</gene>
<comment type="caution">
    <text evidence="1">The sequence shown here is derived from an EMBL/GenBank/DDBJ whole genome shotgun (WGS) entry which is preliminary data.</text>
</comment>
<evidence type="ECO:0000313" key="2">
    <source>
        <dbReference type="Proteomes" id="UP001336020"/>
    </source>
</evidence>
<sequence length="53" mass="5934">MRELQHDVAVFDEAHRCNDAVRGLPDQDAIVRLDGAALTEQTDEEARERGSAR</sequence>
<dbReference type="RefSeq" id="WP_330133757.1">
    <property type="nucleotide sequence ID" value="NZ_JAUTXY010000005.1"/>
</dbReference>